<evidence type="ECO:0000256" key="1">
    <source>
        <dbReference type="ARBA" id="ARBA00010815"/>
    </source>
</evidence>
<proteinExistence type="inferred from homology"/>
<dbReference type="InterPro" id="IPR050723">
    <property type="entry name" value="CFA/CMAS"/>
</dbReference>
<comment type="caution">
    <text evidence="6">The sequence shown here is derived from an EMBL/GenBank/DDBJ whole genome shotgun (WGS) entry which is preliminary data.</text>
</comment>
<keyword evidence="3" id="KW-0808">Transferase</keyword>
<dbReference type="Proteomes" id="UP001442494">
    <property type="component" value="Unassembled WGS sequence"/>
</dbReference>
<evidence type="ECO:0000256" key="5">
    <source>
        <dbReference type="ARBA" id="ARBA00023098"/>
    </source>
</evidence>
<dbReference type="Gene3D" id="3.40.50.150">
    <property type="entry name" value="Vaccinia Virus protein VP39"/>
    <property type="match status" value="1"/>
</dbReference>
<keyword evidence="4" id="KW-0949">S-adenosyl-L-methionine</keyword>
<evidence type="ECO:0000256" key="4">
    <source>
        <dbReference type="ARBA" id="ARBA00022691"/>
    </source>
</evidence>
<dbReference type="PANTHER" id="PTHR43667">
    <property type="entry name" value="CYCLOPROPANE-FATTY-ACYL-PHOSPHOLIPID SYNTHASE"/>
    <property type="match status" value="1"/>
</dbReference>
<keyword evidence="2 6" id="KW-0489">Methyltransferase</keyword>
<dbReference type="SUPFAM" id="SSF53335">
    <property type="entry name" value="S-adenosyl-L-methionine-dependent methyltransferases"/>
    <property type="match status" value="1"/>
</dbReference>
<evidence type="ECO:0000256" key="2">
    <source>
        <dbReference type="ARBA" id="ARBA00022603"/>
    </source>
</evidence>
<sequence length="425" mass="48832">MPYPTLPSSIREILLEVLSTLPLQLCIDCWGTEQLSSTGTNNHLSKFTLQIHHPGVIRILILTQDILVLGEAYLQGFVDFSGDINDLLRLENISYSHIKRSKLIKSWTEALTLPQLPVSLQENSPWQKLKFGTKERDQAVVQHHYDVGNDFYRLWLDPLLIYSCAYFESEQMSLKEAQEAKLDRICRKLRLKSGEYLLDIGCGWGALLRWAISHYGVKGYGITLSKEQLDFNQKIIEKEGLGEQMQVELLDYRDLPKKPTFDKIVSIGMVEHVGVNNYPIYFQNTLSALKPGGLFLNHGMTAMEQSDGSSLNDRFIARYIFPDGKLSNLSTNLAAAEERGWEIVDVETWRSHYGKTFRCWAANLEVAMEQAIALIGEPKARLWRLYLTGFAQSFEQNYLAVYQMLLRRQADKEWNLPLTRKDWLC</sequence>
<dbReference type="InterPro" id="IPR003333">
    <property type="entry name" value="CMAS"/>
</dbReference>
<dbReference type="Pfam" id="PF02353">
    <property type="entry name" value="CMAS"/>
    <property type="match status" value="1"/>
</dbReference>
<evidence type="ECO:0000313" key="6">
    <source>
        <dbReference type="EMBL" id="MEP0865086.1"/>
    </source>
</evidence>
<comment type="similarity">
    <text evidence="1">Belongs to the CFA/CMAS family.</text>
</comment>
<protein>
    <submittedName>
        <fullName evidence="6">Class I SAM-dependent methyltransferase</fullName>
    </submittedName>
</protein>
<keyword evidence="5" id="KW-0443">Lipid metabolism</keyword>
<reference evidence="6 7" key="1">
    <citation type="submission" date="2022-04" db="EMBL/GenBank/DDBJ databases">
        <title>Positive selection, recombination, and allopatry shape intraspecific diversity of widespread and dominant cyanobacteria.</title>
        <authorList>
            <person name="Wei J."/>
            <person name="Shu W."/>
            <person name="Hu C."/>
        </authorList>
    </citation>
    <scope>NUCLEOTIDE SEQUENCE [LARGE SCALE GENOMIC DNA]</scope>
    <source>
        <strain evidence="6 7">GB2-A5</strain>
    </source>
</reference>
<dbReference type="PIRSF" id="PIRSF003085">
    <property type="entry name" value="CMAS"/>
    <property type="match status" value="1"/>
</dbReference>
<dbReference type="GO" id="GO:0032259">
    <property type="term" value="P:methylation"/>
    <property type="evidence" value="ECO:0007669"/>
    <property type="project" value="UniProtKB-KW"/>
</dbReference>
<evidence type="ECO:0000256" key="3">
    <source>
        <dbReference type="ARBA" id="ARBA00022679"/>
    </source>
</evidence>
<dbReference type="EMBL" id="JAMPKK010000021">
    <property type="protein sequence ID" value="MEP0865086.1"/>
    <property type="molecule type" value="Genomic_DNA"/>
</dbReference>
<dbReference type="PANTHER" id="PTHR43667:SF1">
    <property type="entry name" value="CYCLOPROPANE-FATTY-ACYL-PHOSPHOLIPID SYNTHASE"/>
    <property type="match status" value="1"/>
</dbReference>
<name>A0ABV0JR09_9CYAN</name>
<dbReference type="CDD" id="cd02440">
    <property type="entry name" value="AdoMet_MTases"/>
    <property type="match status" value="1"/>
</dbReference>
<organism evidence="6 7">
    <name type="scientific">Funiculus sociatus GB2-A5</name>
    <dbReference type="NCBI Taxonomy" id="2933946"/>
    <lineage>
        <taxon>Bacteria</taxon>
        <taxon>Bacillati</taxon>
        <taxon>Cyanobacteriota</taxon>
        <taxon>Cyanophyceae</taxon>
        <taxon>Coleofasciculales</taxon>
        <taxon>Coleofasciculaceae</taxon>
        <taxon>Funiculus</taxon>
    </lineage>
</organism>
<accession>A0ABV0JR09</accession>
<keyword evidence="7" id="KW-1185">Reference proteome</keyword>
<dbReference type="RefSeq" id="WP_190423353.1">
    <property type="nucleotide sequence ID" value="NZ_JAMPKK010000021.1"/>
</dbReference>
<evidence type="ECO:0000313" key="7">
    <source>
        <dbReference type="Proteomes" id="UP001442494"/>
    </source>
</evidence>
<dbReference type="InterPro" id="IPR029063">
    <property type="entry name" value="SAM-dependent_MTases_sf"/>
</dbReference>
<dbReference type="GO" id="GO:0008168">
    <property type="term" value="F:methyltransferase activity"/>
    <property type="evidence" value="ECO:0007669"/>
    <property type="project" value="UniProtKB-KW"/>
</dbReference>
<gene>
    <name evidence="6" type="ORF">NDI37_11465</name>
</gene>